<dbReference type="Proteomes" id="UP000630353">
    <property type="component" value="Unassembled WGS sequence"/>
</dbReference>
<keyword evidence="2" id="KW-1185">Reference proteome</keyword>
<dbReference type="SMART" id="SM00028">
    <property type="entry name" value="TPR"/>
    <property type="match status" value="4"/>
</dbReference>
<dbReference type="SUPFAM" id="SSF48452">
    <property type="entry name" value="TPR-like"/>
    <property type="match status" value="1"/>
</dbReference>
<dbReference type="EMBL" id="BMZS01000012">
    <property type="protein sequence ID" value="GHD60737.1"/>
    <property type="molecule type" value="Genomic_DNA"/>
</dbReference>
<dbReference type="AlphaFoldDB" id="A0A918XXA6"/>
<evidence type="ECO:0000313" key="1">
    <source>
        <dbReference type="EMBL" id="GHD60737.1"/>
    </source>
</evidence>
<sequence length="516" mass="56107">MQSTVSNHSLADVQALLRAGQFETARDRAAALIRTGGGPGDYLALAQALQHLGQRDEALNTLGIGLARWPGDRALALMRGHALMAAGRHDEAASAFERRLRDAPGDGDAMLAAAVARAQGADPGRSLPLFDTLLRAAPGRTDILYNKAIAQKAAGDLAGSEASYRTVVAQAPELHAAWRNLGNLLLDQGRLDEAAAAYHAGFLKRRARGANPGDPDLRVTSAAKLRHDLQQIEHLAERRLLAPADHGLIDAYRTVLAGVEAASSGGRAVLSDQQLARLGGSYQRILHVDPAPRITGPVINPDLDVAGITRRYFEGPAELAVVDDVLTPEALSALRRFMNDSSIWHKWRFSNDNGYVGAMLADGFFNPLLVQISEAVRAAFLDIFGPHRLQQTWAFKHSEHVEGVPIHADSAAVNVNLYTTPDDANLDPETGGIVVWDTAAPLDWDFAKINTDEDALLRHLESVGATAHRIPHRQNRIVIFDSDLVHRTDDLRFRPGYLNRRINVTMLYGRRTDTGH</sequence>
<reference evidence="1" key="1">
    <citation type="journal article" date="2014" name="Int. J. Syst. Evol. Microbiol.">
        <title>Complete genome sequence of Corynebacterium casei LMG S-19264T (=DSM 44701T), isolated from a smear-ripened cheese.</title>
        <authorList>
            <consortium name="US DOE Joint Genome Institute (JGI-PGF)"/>
            <person name="Walter F."/>
            <person name="Albersmeier A."/>
            <person name="Kalinowski J."/>
            <person name="Ruckert C."/>
        </authorList>
    </citation>
    <scope>NUCLEOTIDE SEQUENCE</scope>
    <source>
        <strain evidence="1">KCTC 42651</strain>
    </source>
</reference>
<evidence type="ECO:0008006" key="3">
    <source>
        <dbReference type="Google" id="ProtNLM"/>
    </source>
</evidence>
<gene>
    <name evidence="1" type="ORF">GCM10017083_47040</name>
</gene>
<comment type="caution">
    <text evidence="1">The sequence shown here is derived from an EMBL/GenBank/DDBJ whole genome shotgun (WGS) entry which is preliminary data.</text>
</comment>
<protein>
    <recommendedName>
        <fullName evidence="3">Tetratricopeptide repeat protein</fullName>
    </recommendedName>
</protein>
<evidence type="ECO:0000313" key="2">
    <source>
        <dbReference type="Proteomes" id="UP000630353"/>
    </source>
</evidence>
<dbReference type="InterPro" id="IPR019734">
    <property type="entry name" value="TPR_rpt"/>
</dbReference>
<dbReference type="InterPro" id="IPR011990">
    <property type="entry name" value="TPR-like_helical_dom_sf"/>
</dbReference>
<organism evidence="1 2">
    <name type="scientific">Thalassobaculum fulvum</name>
    <dbReference type="NCBI Taxonomy" id="1633335"/>
    <lineage>
        <taxon>Bacteria</taxon>
        <taxon>Pseudomonadati</taxon>
        <taxon>Pseudomonadota</taxon>
        <taxon>Alphaproteobacteria</taxon>
        <taxon>Rhodospirillales</taxon>
        <taxon>Thalassobaculaceae</taxon>
        <taxon>Thalassobaculum</taxon>
    </lineage>
</organism>
<proteinExistence type="predicted"/>
<dbReference type="Pfam" id="PF13432">
    <property type="entry name" value="TPR_16"/>
    <property type="match status" value="2"/>
</dbReference>
<dbReference type="Gene3D" id="1.25.40.10">
    <property type="entry name" value="Tetratricopeptide repeat domain"/>
    <property type="match status" value="1"/>
</dbReference>
<reference evidence="1" key="2">
    <citation type="submission" date="2020-09" db="EMBL/GenBank/DDBJ databases">
        <authorList>
            <person name="Sun Q."/>
            <person name="Kim S."/>
        </authorList>
    </citation>
    <scope>NUCLEOTIDE SEQUENCE</scope>
    <source>
        <strain evidence="1">KCTC 42651</strain>
    </source>
</reference>
<dbReference type="RefSeq" id="WP_189994275.1">
    <property type="nucleotide sequence ID" value="NZ_BMZS01000012.1"/>
</dbReference>
<name>A0A918XXA6_9PROT</name>
<accession>A0A918XXA6</accession>